<comment type="catalytic activity">
    <reaction evidence="1">
        <text>6-hydroxymethyl-7,8-dihydropterin + ATP = (7,8-dihydropterin-6-yl)methyl diphosphate + AMP + H(+)</text>
        <dbReference type="Rhea" id="RHEA:11412"/>
        <dbReference type="ChEBI" id="CHEBI:15378"/>
        <dbReference type="ChEBI" id="CHEBI:30616"/>
        <dbReference type="ChEBI" id="CHEBI:44841"/>
        <dbReference type="ChEBI" id="CHEBI:72950"/>
        <dbReference type="ChEBI" id="CHEBI:456215"/>
        <dbReference type="EC" id="2.7.6.3"/>
    </reaction>
</comment>
<keyword evidence="6" id="KW-0418">Kinase</keyword>
<organism evidence="10 11">
    <name type="scientific">Chryseomicrobium palamuruense</name>
    <dbReference type="NCBI Taxonomy" id="682973"/>
    <lineage>
        <taxon>Bacteria</taxon>
        <taxon>Bacillati</taxon>
        <taxon>Bacillota</taxon>
        <taxon>Bacilli</taxon>
        <taxon>Bacillales</taxon>
        <taxon>Caryophanaceae</taxon>
        <taxon>Chryseomicrobium</taxon>
    </lineage>
</organism>
<keyword evidence="5" id="KW-0547">Nucleotide-binding</keyword>
<dbReference type="EC" id="2.7.6.3" evidence="3"/>
<dbReference type="CDD" id="cd00483">
    <property type="entry name" value="HPPK"/>
    <property type="match status" value="1"/>
</dbReference>
<dbReference type="NCBIfam" id="TIGR01498">
    <property type="entry name" value="folK"/>
    <property type="match status" value="1"/>
</dbReference>
<reference evidence="11" key="1">
    <citation type="journal article" date="2019" name="Int. J. Syst. Evol. Microbiol.">
        <title>The Global Catalogue of Microorganisms (GCM) 10K type strain sequencing project: providing services to taxonomists for standard genome sequencing and annotation.</title>
        <authorList>
            <consortium name="The Broad Institute Genomics Platform"/>
            <consortium name="The Broad Institute Genome Sequencing Center for Infectious Disease"/>
            <person name="Wu L."/>
            <person name="Ma J."/>
        </authorList>
    </citation>
    <scope>NUCLEOTIDE SEQUENCE [LARGE SCALE GENOMIC DNA]</scope>
    <source>
        <strain evidence="11">CCUG 50353</strain>
    </source>
</reference>
<evidence type="ECO:0000256" key="1">
    <source>
        <dbReference type="ARBA" id="ARBA00000198"/>
    </source>
</evidence>
<dbReference type="InterPro" id="IPR000550">
    <property type="entry name" value="Hppk"/>
</dbReference>
<evidence type="ECO:0000313" key="11">
    <source>
        <dbReference type="Proteomes" id="UP001595733"/>
    </source>
</evidence>
<evidence type="ECO:0000313" key="10">
    <source>
        <dbReference type="EMBL" id="MFC4355786.1"/>
    </source>
</evidence>
<sequence length="168" mass="18902">MNRAFLSIGSNIGDRFAFLQEAVRALMEASSVTVDSVSSVYETDPVGYTDQAAFLNIAVGVTTHLTPHELLEMCQQVEEQLGRKRVIRWGPRTVDLDILVYNEENIESDVLQIPHPRMKERAFVLIPLASIYPHEEITQLAAQFDSEKEGIRLWKTVDGADAFVHTES</sequence>
<evidence type="ECO:0000256" key="5">
    <source>
        <dbReference type="ARBA" id="ARBA00022741"/>
    </source>
</evidence>
<keyword evidence="7" id="KW-0067">ATP-binding</keyword>
<evidence type="ECO:0000256" key="7">
    <source>
        <dbReference type="ARBA" id="ARBA00022840"/>
    </source>
</evidence>
<protein>
    <recommendedName>
        <fullName evidence="3">2-amino-4-hydroxy-6-hydroxymethyldihydropteridine diphosphokinase</fullName>
        <ecNumber evidence="3">2.7.6.3</ecNumber>
    </recommendedName>
</protein>
<dbReference type="RefSeq" id="WP_378142349.1">
    <property type="nucleotide sequence ID" value="NZ_JBHSEF010000025.1"/>
</dbReference>
<feature type="domain" description="7,8-dihydro-6-hydroxymethylpterin-pyrophosphokinase" evidence="9">
    <location>
        <begin position="88"/>
        <end position="99"/>
    </location>
</feature>
<keyword evidence="8" id="KW-0289">Folate biosynthesis</keyword>
<dbReference type="PROSITE" id="PS00794">
    <property type="entry name" value="HPPK"/>
    <property type="match status" value="1"/>
</dbReference>
<evidence type="ECO:0000256" key="3">
    <source>
        <dbReference type="ARBA" id="ARBA00013253"/>
    </source>
</evidence>
<comment type="pathway">
    <text evidence="2">Cofactor biosynthesis; tetrahydrofolate biosynthesis; 2-amino-4-hydroxy-6-hydroxymethyl-7,8-dihydropteridine diphosphate from 7,8-dihydroneopterin triphosphate: step 4/4.</text>
</comment>
<keyword evidence="4 10" id="KW-0808">Transferase</keyword>
<dbReference type="Proteomes" id="UP001595733">
    <property type="component" value="Unassembled WGS sequence"/>
</dbReference>
<dbReference type="SUPFAM" id="SSF55083">
    <property type="entry name" value="6-hydroxymethyl-7,8-dihydropterin pyrophosphokinase, HPPK"/>
    <property type="match status" value="1"/>
</dbReference>
<evidence type="ECO:0000256" key="4">
    <source>
        <dbReference type="ARBA" id="ARBA00022679"/>
    </source>
</evidence>
<evidence type="ECO:0000256" key="6">
    <source>
        <dbReference type="ARBA" id="ARBA00022777"/>
    </source>
</evidence>
<proteinExistence type="predicted"/>
<dbReference type="Gene3D" id="3.30.70.560">
    <property type="entry name" value="7,8-Dihydro-6-hydroxymethylpterin-pyrophosphokinase HPPK"/>
    <property type="match status" value="1"/>
</dbReference>
<accession>A0ABV8UYU9</accession>
<name>A0ABV8UYU9_9BACL</name>
<keyword evidence="11" id="KW-1185">Reference proteome</keyword>
<dbReference type="PANTHER" id="PTHR43071">
    <property type="entry name" value="2-AMINO-4-HYDROXY-6-HYDROXYMETHYLDIHYDROPTERIDINE PYROPHOSPHOKINASE"/>
    <property type="match status" value="1"/>
</dbReference>
<evidence type="ECO:0000256" key="8">
    <source>
        <dbReference type="ARBA" id="ARBA00022909"/>
    </source>
</evidence>
<evidence type="ECO:0000256" key="2">
    <source>
        <dbReference type="ARBA" id="ARBA00005051"/>
    </source>
</evidence>
<comment type="caution">
    <text evidence="10">The sequence shown here is derived from an EMBL/GenBank/DDBJ whole genome shotgun (WGS) entry which is preliminary data.</text>
</comment>
<dbReference type="GO" id="GO:0003848">
    <property type="term" value="F:2-amino-4-hydroxy-6-hydroxymethyldihydropteridine diphosphokinase activity"/>
    <property type="evidence" value="ECO:0007669"/>
    <property type="project" value="UniProtKB-EC"/>
</dbReference>
<dbReference type="InterPro" id="IPR035907">
    <property type="entry name" value="Hppk_sf"/>
</dbReference>
<dbReference type="Pfam" id="PF01288">
    <property type="entry name" value="HPPK"/>
    <property type="match status" value="1"/>
</dbReference>
<dbReference type="EMBL" id="JBHSEF010000025">
    <property type="protein sequence ID" value="MFC4355786.1"/>
    <property type="molecule type" value="Genomic_DNA"/>
</dbReference>
<gene>
    <name evidence="10" type="primary">folK</name>
    <name evidence="10" type="ORF">ACFO0S_12055</name>
</gene>
<evidence type="ECO:0000259" key="9">
    <source>
        <dbReference type="PROSITE" id="PS00794"/>
    </source>
</evidence>
<dbReference type="PANTHER" id="PTHR43071:SF1">
    <property type="entry name" value="2-AMINO-4-HYDROXY-6-HYDROXYMETHYLDIHYDROPTERIDINE PYROPHOSPHOKINASE"/>
    <property type="match status" value="1"/>
</dbReference>